<keyword evidence="6" id="KW-0997">Cell inner membrane</keyword>
<comment type="similarity">
    <text evidence="2">Belongs to the GSP N family.</text>
</comment>
<proteinExistence type="inferred from homology"/>
<evidence type="ECO:0000256" key="1">
    <source>
        <dbReference type="ARBA" id="ARBA00004533"/>
    </source>
</evidence>
<protein>
    <recommendedName>
        <fullName evidence="3">Type II secretion system protein N</fullName>
    </recommendedName>
    <alternativeName>
        <fullName evidence="10">General secretion pathway protein N</fullName>
    </alternativeName>
</protein>
<keyword evidence="7 11" id="KW-0812">Transmembrane</keyword>
<dbReference type="GO" id="GO:0015627">
    <property type="term" value="C:type II protein secretion system complex"/>
    <property type="evidence" value="ECO:0007669"/>
    <property type="project" value="InterPro"/>
</dbReference>
<keyword evidence="5" id="KW-1003">Cell membrane</keyword>
<organism evidence="12 13">
    <name type="scientific">Dyella psychrodurans</name>
    <dbReference type="NCBI Taxonomy" id="1927960"/>
    <lineage>
        <taxon>Bacteria</taxon>
        <taxon>Pseudomonadati</taxon>
        <taxon>Pseudomonadota</taxon>
        <taxon>Gammaproteobacteria</taxon>
        <taxon>Lysobacterales</taxon>
        <taxon>Rhodanobacteraceae</taxon>
        <taxon>Dyella</taxon>
    </lineage>
</organism>
<evidence type="ECO:0000256" key="8">
    <source>
        <dbReference type="ARBA" id="ARBA00022927"/>
    </source>
</evidence>
<evidence type="ECO:0000256" key="2">
    <source>
        <dbReference type="ARBA" id="ARBA00007208"/>
    </source>
</evidence>
<feature type="transmembrane region" description="Helical" evidence="11">
    <location>
        <begin position="6"/>
        <end position="34"/>
    </location>
</feature>
<evidence type="ECO:0000256" key="11">
    <source>
        <dbReference type="SAM" id="Phobius"/>
    </source>
</evidence>
<dbReference type="Pfam" id="PF01203">
    <property type="entry name" value="T2SSN"/>
    <property type="match status" value="1"/>
</dbReference>
<dbReference type="Proteomes" id="UP000255334">
    <property type="component" value="Unassembled WGS sequence"/>
</dbReference>
<keyword evidence="8" id="KW-0653">Protein transport</keyword>
<keyword evidence="4" id="KW-0813">Transport</keyword>
<accession>A0A370XAK8</accession>
<evidence type="ECO:0000313" key="13">
    <source>
        <dbReference type="Proteomes" id="UP000255334"/>
    </source>
</evidence>
<dbReference type="AlphaFoldDB" id="A0A370XAK8"/>
<dbReference type="RefSeq" id="WP_115477458.1">
    <property type="nucleotide sequence ID" value="NZ_QRBF01000002.1"/>
</dbReference>
<evidence type="ECO:0000256" key="5">
    <source>
        <dbReference type="ARBA" id="ARBA00022475"/>
    </source>
</evidence>
<reference evidence="12 13" key="1">
    <citation type="submission" date="2018-07" db="EMBL/GenBank/DDBJ databases">
        <title>Dyella monticola sp. nov. and Dyella psychrodurans sp. nov. isolated from monsoon evergreen broad-leaved forest soil of Dinghu Mountain, China.</title>
        <authorList>
            <person name="Gao Z."/>
            <person name="Qiu L."/>
        </authorList>
    </citation>
    <scope>NUCLEOTIDE SEQUENCE [LARGE SCALE GENOMIC DNA]</scope>
    <source>
        <strain evidence="12 13">4MSK11</strain>
    </source>
</reference>
<comment type="caution">
    <text evidence="12">The sequence shown here is derived from an EMBL/GenBank/DDBJ whole genome shotgun (WGS) entry which is preliminary data.</text>
</comment>
<comment type="subcellular location">
    <subcellularLocation>
        <location evidence="1">Cell inner membrane</location>
    </subcellularLocation>
</comment>
<gene>
    <name evidence="12" type="ORF">DWU99_07845</name>
</gene>
<keyword evidence="13" id="KW-1185">Reference proteome</keyword>
<dbReference type="InterPro" id="IPR022792">
    <property type="entry name" value="T2SS_protein-GspN"/>
</dbReference>
<evidence type="ECO:0000256" key="10">
    <source>
        <dbReference type="ARBA" id="ARBA00030772"/>
    </source>
</evidence>
<evidence type="ECO:0000256" key="3">
    <source>
        <dbReference type="ARBA" id="ARBA00021563"/>
    </source>
</evidence>
<dbReference type="OrthoDB" id="5959533at2"/>
<evidence type="ECO:0000256" key="4">
    <source>
        <dbReference type="ARBA" id="ARBA00022448"/>
    </source>
</evidence>
<sequence length="259" mass="28375">MKQLRIVLAGLAVLVLALAVLVWFMPAGLALFLLQSHLGGLRWKEVSGTIWQGRASQVSMPGIDLGSVAWTLSRRALIGDIRLGLDLRQPQFQLQGQMHRVSATLNEWRDVTVRADTALLGAQPWLHGQPKGMLEMHVAQAQLQGYWPLQMEASGVWSKAAVRTGQEQAPLGKMLIRVTGQAGVMQAMLDDDGHGPLQTAGRLSFSPLGWDLRVNLKPRRNDPVLLHWLHTLGPLAPDGTVQLRYRGGLNAFNSTTGNP</sequence>
<evidence type="ECO:0000256" key="7">
    <source>
        <dbReference type="ARBA" id="ARBA00022692"/>
    </source>
</evidence>
<keyword evidence="9 11" id="KW-0472">Membrane</keyword>
<dbReference type="GO" id="GO:0005886">
    <property type="term" value="C:plasma membrane"/>
    <property type="evidence" value="ECO:0007669"/>
    <property type="project" value="UniProtKB-SubCell"/>
</dbReference>
<name>A0A370XAK8_9GAMM</name>
<evidence type="ECO:0000313" key="12">
    <source>
        <dbReference type="EMBL" id="RDS85418.1"/>
    </source>
</evidence>
<dbReference type="GO" id="GO:0015628">
    <property type="term" value="P:protein secretion by the type II secretion system"/>
    <property type="evidence" value="ECO:0007669"/>
    <property type="project" value="InterPro"/>
</dbReference>
<evidence type="ECO:0000256" key="9">
    <source>
        <dbReference type="ARBA" id="ARBA00023136"/>
    </source>
</evidence>
<dbReference type="EMBL" id="QRBF01000002">
    <property type="protein sequence ID" value="RDS85418.1"/>
    <property type="molecule type" value="Genomic_DNA"/>
</dbReference>
<keyword evidence="11" id="KW-1133">Transmembrane helix</keyword>
<evidence type="ECO:0000256" key="6">
    <source>
        <dbReference type="ARBA" id="ARBA00022519"/>
    </source>
</evidence>